<feature type="domain" description="RRM" evidence="3">
    <location>
        <begin position="100"/>
        <end position="165"/>
    </location>
</feature>
<dbReference type="InterPro" id="IPR035979">
    <property type="entry name" value="RBD_domain_sf"/>
</dbReference>
<dbReference type="InterPro" id="IPR036390">
    <property type="entry name" value="WH_DNA-bd_sf"/>
</dbReference>
<organism evidence="6 7">
    <name type="scientific">Mucor lusitanicus CBS 277.49</name>
    <dbReference type="NCBI Taxonomy" id="747725"/>
    <lineage>
        <taxon>Eukaryota</taxon>
        <taxon>Fungi</taxon>
        <taxon>Fungi incertae sedis</taxon>
        <taxon>Mucoromycota</taxon>
        <taxon>Mucoromycotina</taxon>
        <taxon>Mucoromycetes</taxon>
        <taxon>Mucorales</taxon>
        <taxon>Mucorineae</taxon>
        <taxon>Mucoraceae</taxon>
        <taxon>Mucor</taxon>
    </lineage>
</organism>
<dbReference type="AlphaFoldDB" id="A0A162TBP8"/>
<dbReference type="SUPFAM" id="SSF54928">
    <property type="entry name" value="RNA-binding domain, RBD"/>
    <property type="match status" value="1"/>
</dbReference>
<dbReference type="InterPro" id="IPR036388">
    <property type="entry name" value="WH-like_DNA-bd_sf"/>
</dbReference>
<dbReference type="VEuPathDB" id="FungiDB:MUCCIDRAFT_110253"/>
<dbReference type="PROSITE" id="PS50102">
    <property type="entry name" value="RRM"/>
    <property type="match status" value="1"/>
</dbReference>
<dbReference type="Gene3D" id="1.10.10.10">
    <property type="entry name" value="Winged helix-like DNA-binding domain superfamily/Winged helix DNA-binding domain"/>
    <property type="match status" value="1"/>
</dbReference>
<dbReference type="InterPro" id="IPR006630">
    <property type="entry name" value="La_HTH"/>
</dbReference>
<dbReference type="GO" id="GO:1904868">
    <property type="term" value="P:telomerase catalytic core complex assembly"/>
    <property type="evidence" value="ECO:0007669"/>
    <property type="project" value="InterPro"/>
</dbReference>
<reference evidence="6 7" key="1">
    <citation type="submission" date="2015-06" db="EMBL/GenBank/DDBJ databases">
        <title>Expansion of signal transduction pathways in fungi by whole-genome duplication.</title>
        <authorList>
            <consortium name="DOE Joint Genome Institute"/>
            <person name="Corrochano L.M."/>
            <person name="Kuo A."/>
            <person name="Marcet-Houben M."/>
            <person name="Polaino S."/>
            <person name="Salamov A."/>
            <person name="Villalobos J.M."/>
            <person name="Alvarez M.I."/>
            <person name="Avalos J."/>
            <person name="Benito E.P."/>
            <person name="Benoit I."/>
            <person name="Burger G."/>
            <person name="Camino L.P."/>
            <person name="Canovas D."/>
            <person name="Cerda-Olmedo E."/>
            <person name="Cheng J.-F."/>
            <person name="Dominguez A."/>
            <person name="Elias M."/>
            <person name="Eslava A.P."/>
            <person name="Glaser F."/>
            <person name="Grimwood J."/>
            <person name="Gutierrez G."/>
            <person name="Heitman J."/>
            <person name="Henrissat B."/>
            <person name="Iturriaga E.A."/>
            <person name="Lang B.F."/>
            <person name="Lavin J.L."/>
            <person name="Lee S."/>
            <person name="Li W."/>
            <person name="Lindquist E."/>
            <person name="Lopez-Garcia S."/>
            <person name="Luque E.M."/>
            <person name="Marcos A.T."/>
            <person name="Martin J."/>
            <person name="Mccluskey K."/>
            <person name="Medina H.R."/>
            <person name="Miralles-Duran A."/>
            <person name="Miyazaki A."/>
            <person name="Munoz-Torres E."/>
            <person name="Oguiza J.A."/>
            <person name="Ohm R."/>
            <person name="Olmedo M."/>
            <person name="Orejas M."/>
            <person name="Ortiz-Castellanos L."/>
            <person name="Pisabarro A.G."/>
            <person name="Rodriguez-Romero J."/>
            <person name="Ruiz-Herrera J."/>
            <person name="Ruiz-Vazquez R."/>
            <person name="Sanz C."/>
            <person name="Schackwitz W."/>
            <person name="Schmutz J."/>
            <person name="Shahriari M."/>
            <person name="Shelest E."/>
            <person name="Silva-Franco F."/>
            <person name="Soanes D."/>
            <person name="Syed K."/>
            <person name="Tagua V.G."/>
            <person name="Talbot N.J."/>
            <person name="Thon M."/>
            <person name="De Vries R.P."/>
            <person name="Wiebenga A."/>
            <person name="Yadav J.S."/>
            <person name="Braun E.L."/>
            <person name="Baker S."/>
            <person name="Garre V."/>
            <person name="Horwitz B."/>
            <person name="Torres-Martinez S."/>
            <person name="Idnurm A."/>
            <person name="Herrera-Estrella A."/>
            <person name="Gabaldon T."/>
            <person name="Grigoriev I.V."/>
        </authorList>
    </citation>
    <scope>NUCLEOTIDE SEQUENCE [LARGE SCALE GENOMIC DNA]</scope>
    <source>
        <strain evidence="6 7">CBS 277.49</strain>
    </source>
</reference>
<dbReference type="Pfam" id="PF19977">
    <property type="entry name" value="xRRM"/>
    <property type="match status" value="1"/>
</dbReference>
<evidence type="ECO:0000259" key="3">
    <source>
        <dbReference type="PROSITE" id="PS50102"/>
    </source>
</evidence>
<evidence type="ECO:0000259" key="5">
    <source>
        <dbReference type="PROSITE" id="PS51939"/>
    </source>
</evidence>
<evidence type="ECO:0000259" key="4">
    <source>
        <dbReference type="PROSITE" id="PS50961"/>
    </source>
</evidence>
<keyword evidence="1 2" id="KW-0694">RNA-binding</keyword>
<dbReference type="EMBL" id="AMYB01000004">
    <property type="protein sequence ID" value="OAD03392.1"/>
    <property type="molecule type" value="Genomic_DNA"/>
</dbReference>
<dbReference type="PROSITE" id="PS50961">
    <property type="entry name" value="HTH_LA"/>
    <property type="match status" value="1"/>
</dbReference>
<dbReference type="Pfam" id="PF00076">
    <property type="entry name" value="RRM_1"/>
    <property type="match status" value="1"/>
</dbReference>
<dbReference type="Gene3D" id="3.30.70.330">
    <property type="match status" value="1"/>
</dbReference>
<evidence type="ECO:0000313" key="6">
    <source>
        <dbReference type="EMBL" id="OAD03392.1"/>
    </source>
</evidence>
<gene>
    <name evidence="6" type="ORF">MUCCIDRAFT_110253</name>
</gene>
<dbReference type="InterPro" id="IPR014886">
    <property type="entry name" value="La_xRRM"/>
</dbReference>
<dbReference type="GO" id="GO:0070034">
    <property type="term" value="F:telomerase RNA binding"/>
    <property type="evidence" value="ECO:0007669"/>
    <property type="project" value="InterPro"/>
</dbReference>
<dbReference type="OrthoDB" id="439993at2759"/>
<evidence type="ECO:0000256" key="1">
    <source>
        <dbReference type="ARBA" id="ARBA00022884"/>
    </source>
</evidence>
<dbReference type="SUPFAM" id="SSF46785">
    <property type="entry name" value="Winged helix' DNA-binding domain"/>
    <property type="match status" value="1"/>
</dbReference>
<evidence type="ECO:0008006" key="8">
    <source>
        <dbReference type="Google" id="ProtNLM"/>
    </source>
</evidence>
<dbReference type="GO" id="GO:1990904">
    <property type="term" value="C:ribonucleoprotein complex"/>
    <property type="evidence" value="ECO:0007669"/>
    <property type="project" value="UniProtKB-UniRule"/>
</dbReference>
<sequence>MSSKERETRIANLLETYFSDASLLWDKVMLGKMLKDPEKMVTFDELSTLPKFKAIAATAQEILSAAENHSLDRLKLNHTRQKIGRIKPYIVDKKEELDEWSIYVEGLKKPYDNEQSIKELFSKLVGSVSFFRIPPNQRGDTQFFGYCFLEFNEKSNVERAVQLVNRYNRPSNERDDSMPGESDIKELADKLNLRVISKSQWNDLKDEYLNLLAERKAYATDLWAKYEIGELVEDEIKDDIQEKPFTEGLIVFVDGLHPQCPKTVAVELLQSSGVQLAFMHPKKKGISSTHIRLNTPDDAIKICDYFDANHIVQANEKDKVGDAQDSRTSACLKLKLLQGSAEEIYWENEYNQGR</sequence>
<feature type="domain" description="XRRM" evidence="5">
    <location>
        <begin position="244"/>
        <end position="354"/>
    </location>
</feature>
<dbReference type="Proteomes" id="UP000077051">
    <property type="component" value="Unassembled WGS sequence"/>
</dbReference>
<dbReference type="CDD" id="cd00590">
    <property type="entry name" value="RRM_SF"/>
    <property type="match status" value="1"/>
</dbReference>
<dbReference type="InterPro" id="IPR012677">
    <property type="entry name" value="Nucleotide-bd_a/b_plait_sf"/>
</dbReference>
<evidence type="ECO:0000256" key="2">
    <source>
        <dbReference type="PROSITE-ProRule" id="PRU00332"/>
    </source>
</evidence>
<dbReference type="PROSITE" id="PS51939">
    <property type="entry name" value="XRRM"/>
    <property type="match status" value="1"/>
</dbReference>
<proteinExistence type="predicted"/>
<comment type="caution">
    <text evidence="6">The sequence shown here is derived from an EMBL/GenBank/DDBJ whole genome shotgun (WGS) entry which is preliminary data.</text>
</comment>
<evidence type="ECO:0000313" key="7">
    <source>
        <dbReference type="Proteomes" id="UP000077051"/>
    </source>
</evidence>
<accession>A0A162TBP8</accession>
<keyword evidence="7" id="KW-1185">Reference proteome</keyword>
<dbReference type="STRING" id="747725.A0A162TBP8"/>
<dbReference type="InterPro" id="IPR045537">
    <property type="entry name" value="Lar7_xRRM"/>
</dbReference>
<name>A0A162TBP8_MUCCL</name>
<dbReference type="InterPro" id="IPR000504">
    <property type="entry name" value="RRM_dom"/>
</dbReference>
<protein>
    <recommendedName>
        <fullName evidence="8">RRM domain-containing protein</fullName>
    </recommendedName>
</protein>
<feature type="domain" description="HTH La-type RNA-binding" evidence="4">
    <location>
        <begin position="1"/>
        <end position="93"/>
    </location>
</feature>